<evidence type="ECO:0000313" key="2">
    <source>
        <dbReference type="EMBL" id="SFE08706.1"/>
    </source>
</evidence>
<evidence type="ECO:0000313" key="3">
    <source>
        <dbReference type="Proteomes" id="UP000325289"/>
    </source>
</evidence>
<dbReference type="GO" id="GO:0006935">
    <property type="term" value="P:chemotaxis"/>
    <property type="evidence" value="ECO:0007669"/>
    <property type="project" value="InterPro"/>
</dbReference>
<dbReference type="Proteomes" id="UP000325289">
    <property type="component" value="Unassembled WGS sequence"/>
</dbReference>
<name>A0A1I1XN08_9RHOB</name>
<evidence type="ECO:0000259" key="1">
    <source>
        <dbReference type="PROSITE" id="PS50851"/>
    </source>
</evidence>
<accession>A0A1I1XN08</accession>
<dbReference type="PROSITE" id="PS50851">
    <property type="entry name" value="CHEW"/>
    <property type="match status" value="1"/>
</dbReference>
<dbReference type="PANTHER" id="PTHR22617">
    <property type="entry name" value="CHEMOTAXIS SENSOR HISTIDINE KINASE-RELATED"/>
    <property type="match status" value="1"/>
</dbReference>
<proteinExistence type="predicted"/>
<dbReference type="InterPro" id="IPR036061">
    <property type="entry name" value="CheW-like_dom_sf"/>
</dbReference>
<dbReference type="Gene3D" id="2.40.50.180">
    <property type="entry name" value="CheA-289, Domain 4"/>
    <property type="match status" value="1"/>
</dbReference>
<dbReference type="GO" id="GO:0005829">
    <property type="term" value="C:cytosol"/>
    <property type="evidence" value="ECO:0007669"/>
    <property type="project" value="TreeGrafter"/>
</dbReference>
<dbReference type="EMBL" id="FOMS01000006">
    <property type="protein sequence ID" value="SFE08706.1"/>
    <property type="molecule type" value="Genomic_DNA"/>
</dbReference>
<dbReference type="SUPFAM" id="SSF50341">
    <property type="entry name" value="CheW-like"/>
    <property type="match status" value="1"/>
</dbReference>
<dbReference type="RefSeq" id="WP_149755909.1">
    <property type="nucleotide sequence ID" value="NZ_FOMS01000006.1"/>
</dbReference>
<gene>
    <name evidence="2" type="ORF">SAMN04515678_10667</name>
</gene>
<dbReference type="PANTHER" id="PTHR22617:SF23">
    <property type="entry name" value="CHEMOTAXIS PROTEIN CHEW"/>
    <property type="match status" value="1"/>
</dbReference>
<organism evidence="2 3">
    <name type="scientific">Roseivivax sediminis</name>
    <dbReference type="NCBI Taxonomy" id="936889"/>
    <lineage>
        <taxon>Bacteria</taxon>
        <taxon>Pseudomonadati</taxon>
        <taxon>Pseudomonadota</taxon>
        <taxon>Alphaproteobacteria</taxon>
        <taxon>Rhodobacterales</taxon>
        <taxon>Roseobacteraceae</taxon>
        <taxon>Roseivivax</taxon>
    </lineage>
</organism>
<feature type="domain" description="CheW-like" evidence="1">
    <location>
        <begin position="13"/>
        <end position="153"/>
    </location>
</feature>
<dbReference type="Gene3D" id="2.30.30.40">
    <property type="entry name" value="SH3 Domains"/>
    <property type="match status" value="1"/>
</dbReference>
<dbReference type="Pfam" id="PF01584">
    <property type="entry name" value="CheW"/>
    <property type="match status" value="1"/>
</dbReference>
<dbReference type="InterPro" id="IPR039315">
    <property type="entry name" value="CheW"/>
</dbReference>
<dbReference type="AlphaFoldDB" id="A0A1I1XN08"/>
<keyword evidence="3" id="KW-1185">Reference proteome</keyword>
<reference evidence="2 3" key="1">
    <citation type="submission" date="2016-10" db="EMBL/GenBank/DDBJ databases">
        <authorList>
            <person name="Varghese N."/>
            <person name="Submissions S."/>
        </authorList>
    </citation>
    <scope>NUCLEOTIDE SEQUENCE [LARGE SCALE GENOMIC DNA]</scope>
    <source>
        <strain evidence="3">YIM D21,KCTC 23444,ACCC 10710</strain>
    </source>
</reference>
<protein>
    <submittedName>
        <fullName evidence="2">Purine-binding chemotaxis protein CheW</fullName>
    </submittedName>
</protein>
<dbReference type="InterPro" id="IPR002545">
    <property type="entry name" value="CheW-lke_dom"/>
</dbReference>
<dbReference type="GO" id="GO:0007165">
    <property type="term" value="P:signal transduction"/>
    <property type="evidence" value="ECO:0007669"/>
    <property type="project" value="InterPro"/>
</dbReference>
<dbReference type="SMART" id="SM00260">
    <property type="entry name" value="CheW"/>
    <property type="match status" value="1"/>
</dbReference>
<dbReference type="CDD" id="cd00732">
    <property type="entry name" value="CheW"/>
    <property type="match status" value="1"/>
</dbReference>
<sequence length="157" mass="16876">MAEQIEDDHSTGARELVSFAIGEQDFCMDIMLVREIRGWTNVTMLPHAPSYILGVINLRGAVVPIVDLASRLGLTPLEPTQRHVIIIAVLGNQTVGFLVSAVSDILGISPSEIQPPPKVGADATAGFIEGVIASDDRMLRILNIAAVLPRIQMPEEA</sequence>
<dbReference type="OrthoDB" id="9794382at2"/>